<dbReference type="AlphaFoldDB" id="A0A9X2G9J0"/>
<evidence type="ECO:0000259" key="1">
    <source>
        <dbReference type="PROSITE" id="PS51729"/>
    </source>
</evidence>
<evidence type="ECO:0000313" key="3">
    <source>
        <dbReference type="Proteomes" id="UP001139493"/>
    </source>
</evidence>
<dbReference type="Pfam" id="PF14542">
    <property type="entry name" value="Acetyltransf_CG"/>
    <property type="match status" value="1"/>
</dbReference>
<evidence type="ECO:0000313" key="2">
    <source>
        <dbReference type="EMBL" id="MCP2265076.1"/>
    </source>
</evidence>
<dbReference type="PANTHER" id="PTHR31435:SF10">
    <property type="entry name" value="BSR4717 PROTEIN"/>
    <property type="match status" value="1"/>
</dbReference>
<dbReference type="Gene3D" id="3.40.630.30">
    <property type="match status" value="1"/>
</dbReference>
<sequence length="105" mass="11457">MVRMTDEPQVTVTDNPQESRFEVTVDGTLAGFAVYETEPGTVIFLHTEVFEAYEGRGLAGQLAKAALGAVREAGSKIVPLCPYIRAYVLKHAPEYDDLLRAPLSS</sequence>
<comment type="caution">
    <text evidence="2">The sequence shown here is derived from an EMBL/GenBank/DDBJ whole genome shotgun (WGS) entry which is preliminary data.</text>
</comment>
<accession>A0A9X2G9J0</accession>
<organism evidence="2 3">
    <name type="scientific">Promicromonospora thailandica</name>
    <dbReference type="NCBI Taxonomy" id="765201"/>
    <lineage>
        <taxon>Bacteria</taxon>
        <taxon>Bacillati</taxon>
        <taxon>Actinomycetota</taxon>
        <taxon>Actinomycetes</taxon>
        <taxon>Micrococcales</taxon>
        <taxon>Promicromonosporaceae</taxon>
        <taxon>Promicromonospora</taxon>
    </lineage>
</organism>
<dbReference type="InterPro" id="IPR045057">
    <property type="entry name" value="Gcn5-rel_NAT"/>
</dbReference>
<feature type="domain" description="N-acetyltransferase" evidence="1">
    <location>
        <begin position="13"/>
        <end position="100"/>
    </location>
</feature>
<dbReference type="InterPro" id="IPR016181">
    <property type="entry name" value="Acyl_CoA_acyltransferase"/>
</dbReference>
<dbReference type="EMBL" id="JAMTCS010000007">
    <property type="protein sequence ID" value="MCP2265076.1"/>
    <property type="molecule type" value="Genomic_DNA"/>
</dbReference>
<dbReference type="PANTHER" id="PTHR31435">
    <property type="entry name" value="PROTEIN NATD1"/>
    <property type="match status" value="1"/>
</dbReference>
<reference evidence="2" key="1">
    <citation type="submission" date="2022-06" db="EMBL/GenBank/DDBJ databases">
        <title>Genomic Encyclopedia of Archaeal and Bacterial Type Strains, Phase II (KMG-II): from individual species to whole genera.</title>
        <authorList>
            <person name="Goeker M."/>
        </authorList>
    </citation>
    <scope>NUCLEOTIDE SEQUENCE</scope>
    <source>
        <strain evidence="2">DSM 26652</strain>
    </source>
</reference>
<dbReference type="InterPro" id="IPR031165">
    <property type="entry name" value="GNAT_YJDJ"/>
</dbReference>
<protein>
    <recommendedName>
        <fullName evidence="1">N-acetyltransferase domain-containing protein</fullName>
    </recommendedName>
</protein>
<dbReference type="SUPFAM" id="SSF55729">
    <property type="entry name" value="Acyl-CoA N-acyltransferases (Nat)"/>
    <property type="match status" value="1"/>
</dbReference>
<gene>
    <name evidence="2" type="ORF">APR03_002424</name>
</gene>
<dbReference type="Proteomes" id="UP001139493">
    <property type="component" value="Unassembled WGS sequence"/>
</dbReference>
<dbReference type="PROSITE" id="PS51729">
    <property type="entry name" value="GNAT_YJDJ"/>
    <property type="match status" value="1"/>
</dbReference>
<name>A0A9X2G9J0_9MICO</name>
<keyword evidence="3" id="KW-1185">Reference proteome</keyword>
<proteinExistence type="predicted"/>